<dbReference type="SUPFAM" id="SSF47413">
    <property type="entry name" value="lambda repressor-like DNA-binding domains"/>
    <property type="match status" value="1"/>
</dbReference>
<comment type="caution">
    <text evidence="1">The sequence shown here is derived from an EMBL/GenBank/DDBJ whole genome shotgun (WGS) entry which is preliminary data.</text>
</comment>
<dbReference type="Pfam" id="PF13560">
    <property type="entry name" value="HTH_31"/>
    <property type="match status" value="1"/>
</dbReference>
<feature type="non-terminal residue" evidence="1">
    <location>
        <position position="95"/>
    </location>
</feature>
<keyword evidence="2" id="KW-1185">Reference proteome</keyword>
<reference evidence="1 2" key="1">
    <citation type="submission" date="2023-12" db="EMBL/GenBank/DDBJ databases">
        <title>Description of new species of Mycobacterium terrae complex isolated from sewage at the Sao Paulo Zoological Park Foundation in Brazil.</title>
        <authorList>
            <person name="Romagnoli C.L."/>
            <person name="Conceicao E.C."/>
            <person name="Machado E."/>
            <person name="Barreto L.B.P.F."/>
            <person name="Sharma A."/>
            <person name="Silva N.M."/>
            <person name="Marques L.E."/>
            <person name="Juliana M.A."/>
            <person name="Lourenco M.C.S."/>
            <person name="Digiampietri L.A."/>
            <person name="Suffys P.N."/>
            <person name="Viana-Niero C."/>
        </authorList>
    </citation>
    <scope>NUCLEOTIDE SEQUENCE [LARGE SCALE GENOMIC DNA]</scope>
    <source>
        <strain evidence="1 2">MYC340</strain>
    </source>
</reference>
<protein>
    <submittedName>
        <fullName evidence="1">Helix-turn-helix transcriptional regulator</fullName>
    </submittedName>
</protein>
<name>A0ABU5Y5Z5_9MYCO</name>
<dbReference type="CDD" id="cd00093">
    <property type="entry name" value="HTH_XRE"/>
    <property type="match status" value="1"/>
</dbReference>
<dbReference type="InterPro" id="IPR010982">
    <property type="entry name" value="Lambda_DNA-bd_dom_sf"/>
</dbReference>
<proteinExistence type="predicted"/>
<gene>
    <name evidence="1" type="ORF">KV113_26640</name>
</gene>
<sequence>MQPVTAGGGSLTDDDALDDLDQRLTFLRSELYRLRLAAGEPSLRSVAQKTGWSRATVSRIFTCDALPTWAPLEAVVTHLGGDATRFRQLWMACKS</sequence>
<dbReference type="RefSeq" id="WP_329780577.1">
    <property type="nucleotide sequence ID" value="NZ_JAYJJU010000056.1"/>
</dbReference>
<dbReference type="EMBL" id="JAYJJU010000056">
    <property type="protein sequence ID" value="MEB3035121.1"/>
    <property type="molecule type" value="Genomic_DNA"/>
</dbReference>
<organism evidence="1 2">
    <name type="scientific">[Mycobacterium] nativiensis</name>
    <dbReference type="NCBI Taxonomy" id="2855503"/>
    <lineage>
        <taxon>Bacteria</taxon>
        <taxon>Bacillati</taxon>
        <taxon>Actinomycetota</taxon>
        <taxon>Actinomycetes</taxon>
        <taxon>Mycobacteriales</taxon>
        <taxon>Mycobacteriaceae</taxon>
        <taxon>Mycolicibacter</taxon>
    </lineage>
</organism>
<accession>A0ABU5Y5Z5</accession>
<evidence type="ECO:0000313" key="1">
    <source>
        <dbReference type="EMBL" id="MEB3035121.1"/>
    </source>
</evidence>
<evidence type="ECO:0000313" key="2">
    <source>
        <dbReference type="Proteomes" id="UP001298593"/>
    </source>
</evidence>
<dbReference type="Proteomes" id="UP001298593">
    <property type="component" value="Unassembled WGS sequence"/>
</dbReference>
<dbReference type="InterPro" id="IPR001387">
    <property type="entry name" value="Cro/C1-type_HTH"/>
</dbReference>